<dbReference type="EMBL" id="CACVAZ010000197">
    <property type="protein sequence ID" value="CAA6825715.1"/>
    <property type="molecule type" value="Genomic_DNA"/>
</dbReference>
<evidence type="ECO:0000259" key="4">
    <source>
        <dbReference type="Pfam" id="PF01420"/>
    </source>
</evidence>
<evidence type="ECO:0000256" key="1">
    <source>
        <dbReference type="ARBA" id="ARBA00010923"/>
    </source>
</evidence>
<feature type="domain" description="Type I restriction modification DNA specificity" evidence="4">
    <location>
        <begin position="2"/>
        <end position="154"/>
    </location>
</feature>
<gene>
    <name evidence="5" type="ORF">HELGO_WM24925</name>
</gene>
<comment type="similarity">
    <text evidence="1">Belongs to the type-I restriction system S methylase family.</text>
</comment>
<evidence type="ECO:0000313" key="5">
    <source>
        <dbReference type="EMBL" id="CAA6825715.1"/>
    </source>
</evidence>
<dbReference type="AlphaFoldDB" id="A0A6S6U205"/>
<sequence length="347" mass="40277">MGDLFEIKSNRQLNKDSFVFNGKGEYPYFTRTVFNNGIFGYVDYLDDEHKIKGNCLAVGMMGMQFFYMQKDFYAGQFTKRAIPKLFSLTPRLAIYFISLLNKNQDVFKNVLVRNFENEFNKFKIQLPIKNNKIDFEFMESFIAQIEAERIEKLEAYLEASGLKDYILTAEEEQVLEDFENGKIEWDEFIYKNIFNKIIQGRRLTKDNQISGTIPFVMAGTTNTGIVNHISNPVASFPKNSITIDIFGNTFYRDYDFGAGDDTGVYWNTKKEYSRETMLFFTTSMGKSILGKFNYGTKLRSSKSLDLKMKLPTKNQKPNYESMQTLMSAVQKLVIKDVVLYVDNKIEV</sequence>
<dbReference type="Gene3D" id="3.90.220.20">
    <property type="entry name" value="DNA methylase specificity domains"/>
    <property type="match status" value="2"/>
</dbReference>
<evidence type="ECO:0000256" key="2">
    <source>
        <dbReference type="ARBA" id="ARBA00022747"/>
    </source>
</evidence>
<dbReference type="InterPro" id="IPR000055">
    <property type="entry name" value="Restrct_endonuc_typeI_TRD"/>
</dbReference>
<protein>
    <submittedName>
        <fullName evidence="5">Type IIS restriction enzyme</fullName>
    </submittedName>
</protein>
<evidence type="ECO:0000256" key="3">
    <source>
        <dbReference type="ARBA" id="ARBA00023125"/>
    </source>
</evidence>
<name>A0A6S6U205_9BACT</name>
<proteinExistence type="inferred from homology"/>
<organism evidence="5">
    <name type="scientific">uncultured Sulfurovum sp</name>
    <dbReference type="NCBI Taxonomy" id="269237"/>
    <lineage>
        <taxon>Bacteria</taxon>
        <taxon>Pseudomonadati</taxon>
        <taxon>Campylobacterota</taxon>
        <taxon>Epsilonproteobacteria</taxon>
        <taxon>Campylobacterales</taxon>
        <taxon>Sulfurovaceae</taxon>
        <taxon>Sulfurovum</taxon>
        <taxon>environmental samples</taxon>
    </lineage>
</organism>
<reference evidence="5" key="1">
    <citation type="submission" date="2020-01" db="EMBL/GenBank/DDBJ databases">
        <authorList>
            <person name="Meier V. D."/>
            <person name="Meier V D."/>
        </authorList>
    </citation>
    <scope>NUCLEOTIDE SEQUENCE</scope>
    <source>
        <strain evidence="5">HLG_WM_MAG_02</strain>
    </source>
</reference>
<dbReference type="SUPFAM" id="SSF116734">
    <property type="entry name" value="DNA methylase specificity domain"/>
    <property type="match status" value="2"/>
</dbReference>
<dbReference type="Pfam" id="PF01420">
    <property type="entry name" value="Methylase_S"/>
    <property type="match status" value="2"/>
</dbReference>
<dbReference type="InterPro" id="IPR044946">
    <property type="entry name" value="Restrct_endonuc_typeI_TRD_sf"/>
</dbReference>
<dbReference type="GO" id="GO:0009307">
    <property type="term" value="P:DNA restriction-modification system"/>
    <property type="evidence" value="ECO:0007669"/>
    <property type="project" value="UniProtKB-KW"/>
</dbReference>
<dbReference type="GO" id="GO:0003677">
    <property type="term" value="F:DNA binding"/>
    <property type="evidence" value="ECO:0007669"/>
    <property type="project" value="UniProtKB-KW"/>
</dbReference>
<keyword evidence="3" id="KW-0238">DNA-binding</keyword>
<keyword evidence="2" id="KW-0680">Restriction system</keyword>
<feature type="domain" description="Type I restriction modification DNA specificity" evidence="4">
    <location>
        <begin position="184"/>
        <end position="327"/>
    </location>
</feature>
<accession>A0A6S6U205</accession>